<dbReference type="OMA" id="THKGIKE"/>
<dbReference type="InterPro" id="IPR038190">
    <property type="entry name" value="SRI_sf"/>
</dbReference>
<feature type="domain" description="SET" evidence="20">
    <location>
        <begin position="803"/>
        <end position="920"/>
    </location>
</feature>
<feature type="domain" description="AWS" evidence="22">
    <location>
        <begin position="748"/>
        <end position="801"/>
    </location>
</feature>
<feature type="region of interest" description="Disordered" evidence="18">
    <location>
        <begin position="627"/>
        <end position="725"/>
    </location>
</feature>
<dbReference type="SUPFAM" id="SSF51045">
    <property type="entry name" value="WW domain"/>
    <property type="match status" value="1"/>
</dbReference>
<keyword evidence="9" id="KW-0949">S-adenosyl-L-methionine</keyword>
<dbReference type="GO" id="GO:0005634">
    <property type="term" value="C:nucleus"/>
    <property type="evidence" value="ECO:0007669"/>
    <property type="project" value="UniProtKB-SubCell"/>
</dbReference>
<protein>
    <recommendedName>
        <fullName evidence="3">[histone H3]-lysine(36) N-trimethyltransferase</fullName>
        <ecNumber evidence="3">2.1.1.359</ecNumber>
    </recommendedName>
</protein>
<feature type="domain" description="WW" evidence="19">
    <location>
        <begin position="1587"/>
        <end position="1620"/>
    </location>
</feature>
<dbReference type="InterPro" id="IPR001214">
    <property type="entry name" value="SET_dom"/>
</dbReference>
<dbReference type="InterPro" id="IPR042294">
    <property type="entry name" value="SETD2_animal"/>
</dbReference>
<evidence type="ECO:0000259" key="21">
    <source>
        <dbReference type="PROSITE" id="PS50868"/>
    </source>
</evidence>
<accession>A0A067RKL1</accession>
<evidence type="ECO:0000259" key="22">
    <source>
        <dbReference type="PROSITE" id="PS51215"/>
    </source>
</evidence>
<keyword evidence="16" id="KW-0539">Nucleus</keyword>
<dbReference type="GO" id="GO:0005694">
    <property type="term" value="C:chromosome"/>
    <property type="evidence" value="ECO:0007669"/>
    <property type="project" value="UniProtKB-SubCell"/>
</dbReference>
<evidence type="ECO:0000256" key="17">
    <source>
        <dbReference type="SAM" id="Coils"/>
    </source>
</evidence>
<proteinExistence type="predicted"/>
<dbReference type="GO" id="GO:0006355">
    <property type="term" value="P:regulation of DNA-templated transcription"/>
    <property type="evidence" value="ECO:0007669"/>
    <property type="project" value="InterPro"/>
</dbReference>
<keyword evidence="8 23" id="KW-0808">Transferase</keyword>
<evidence type="ECO:0000256" key="13">
    <source>
        <dbReference type="ARBA" id="ARBA00022853"/>
    </source>
</evidence>
<evidence type="ECO:0000313" key="23">
    <source>
        <dbReference type="EMBL" id="KDR24367.1"/>
    </source>
</evidence>
<evidence type="ECO:0000256" key="15">
    <source>
        <dbReference type="ARBA" id="ARBA00023163"/>
    </source>
</evidence>
<keyword evidence="12" id="KW-0862">Zinc</keyword>
<dbReference type="InterPro" id="IPR003616">
    <property type="entry name" value="Post-SET_dom"/>
</dbReference>
<feature type="region of interest" description="Disordered" evidence="18">
    <location>
        <begin position="1616"/>
        <end position="1805"/>
    </location>
</feature>
<feature type="region of interest" description="Disordered" evidence="18">
    <location>
        <begin position="1098"/>
        <end position="1148"/>
    </location>
</feature>
<reference evidence="23 24" key="1">
    <citation type="journal article" date="2014" name="Nat. Commun.">
        <title>Molecular traces of alternative social organization in a termite genome.</title>
        <authorList>
            <person name="Terrapon N."/>
            <person name="Li C."/>
            <person name="Robertson H.M."/>
            <person name="Ji L."/>
            <person name="Meng X."/>
            <person name="Booth W."/>
            <person name="Chen Z."/>
            <person name="Childers C.P."/>
            <person name="Glastad K.M."/>
            <person name="Gokhale K."/>
            <person name="Gowin J."/>
            <person name="Gronenberg W."/>
            <person name="Hermansen R.A."/>
            <person name="Hu H."/>
            <person name="Hunt B.G."/>
            <person name="Huylmans A.K."/>
            <person name="Khalil S.M."/>
            <person name="Mitchell R.D."/>
            <person name="Munoz-Torres M.C."/>
            <person name="Mustard J.A."/>
            <person name="Pan H."/>
            <person name="Reese J.T."/>
            <person name="Scharf M.E."/>
            <person name="Sun F."/>
            <person name="Vogel H."/>
            <person name="Xiao J."/>
            <person name="Yang W."/>
            <person name="Yang Z."/>
            <person name="Yang Z."/>
            <person name="Zhou J."/>
            <person name="Zhu J."/>
            <person name="Brent C.S."/>
            <person name="Elsik C.G."/>
            <person name="Goodisman M.A."/>
            <person name="Liberles D.A."/>
            <person name="Roe R.M."/>
            <person name="Vargo E.L."/>
            <person name="Vilcinskas A."/>
            <person name="Wang J."/>
            <person name="Bornberg-Bauer E."/>
            <person name="Korb J."/>
            <person name="Zhang G."/>
            <person name="Liebig J."/>
        </authorList>
    </citation>
    <scope>NUCLEOTIDE SEQUENCE [LARGE SCALE GENOMIC DNA]</scope>
    <source>
        <tissue evidence="23">Whole organism</tissue>
    </source>
</reference>
<dbReference type="GO" id="GO:0140955">
    <property type="term" value="F:histone H3K36 trimethyltransferase activity"/>
    <property type="evidence" value="ECO:0007669"/>
    <property type="project" value="UniProtKB-EC"/>
</dbReference>
<dbReference type="EC" id="2.1.1.359" evidence="3"/>
<dbReference type="Gene3D" id="1.10.1740.100">
    <property type="entry name" value="Set2, Rpb1 interacting domain"/>
    <property type="match status" value="1"/>
</dbReference>
<dbReference type="GO" id="GO:0030154">
    <property type="term" value="P:cell differentiation"/>
    <property type="evidence" value="ECO:0007669"/>
    <property type="project" value="UniProtKB-KW"/>
</dbReference>
<feature type="compositionally biased region" description="Acidic residues" evidence="18">
    <location>
        <begin position="1703"/>
        <end position="1714"/>
    </location>
</feature>
<evidence type="ECO:0000256" key="14">
    <source>
        <dbReference type="ARBA" id="ARBA00023015"/>
    </source>
</evidence>
<feature type="region of interest" description="Disordered" evidence="18">
    <location>
        <begin position="485"/>
        <end position="604"/>
    </location>
</feature>
<dbReference type="InterPro" id="IPR046341">
    <property type="entry name" value="SET_dom_sf"/>
</dbReference>
<dbReference type="Proteomes" id="UP000027135">
    <property type="component" value="Unassembled WGS sequence"/>
</dbReference>
<dbReference type="PROSITE" id="PS50020">
    <property type="entry name" value="WW_DOMAIN_2"/>
    <property type="match status" value="1"/>
</dbReference>
<dbReference type="InterPro" id="IPR013257">
    <property type="entry name" value="SRI"/>
</dbReference>
<dbReference type="PANTHER" id="PTHR46711:SF1">
    <property type="entry name" value="HISTONE-LYSINE N-METHYLTRANSFERASE SETD2"/>
    <property type="match status" value="1"/>
</dbReference>
<keyword evidence="14" id="KW-0805">Transcription regulation</keyword>
<dbReference type="InParanoid" id="A0A067RKL1"/>
<organism evidence="23 24">
    <name type="scientific">Zootermopsis nevadensis</name>
    <name type="common">Dampwood termite</name>
    <dbReference type="NCBI Taxonomy" id="136037"/>
    <lineage>
        <taxon>Eukaryota</taxon>
        <taxon>Metazoa</taxon>
        <taxon>Ecdysozoa</taxon>
        <taxon>Arthropoda</taxon>
        <taxon>Hexapoda</taxon>
        <taxon>Insecta</taxon>
        <taxon>Pterygota</taxon>
        <taxon>Neoptera</taxon>
        <taxon>Polyneoptera</taxon>
        <taxon>Dictyoptera</taxon>
        <taxon>Blattodea</taxon>
        <taxon>Blattoidea</taxon>
        <taxon>Termitoidae</taxon>
        <taxon>Termopsidae</taxon>
        <taxon>Zootermopsis</taxon>
    </lineage>
</organism>
<name>A0A067RKL1_ZOONE</name>
<evidence type="ECO:0000256" key="12">
    <source>
        <dbReference type="ARBA" id="ARBA00022833"/>
    </source>
</evidence>
<sequence length="1903" mass="216118">MVIPAVLVMARRRKGAGGSKAAAKSQNKACRKSNGLSEERLNGSLLPPTTNESEESCVSQDDNLTPLSCHTPIEMCPTDPSLGEPPPLTTFKINSSPQHVPLVHKKFRKFRHMLEPGDVQEPQNCVTALENVDPCETHIPQVLDNQGEDSVKEVIEQQEIEMAEAQDVPVVWEEEVVEETVVCEGMEVELEDTRSQDNNMMAEEVDSQESDYDNMIEVRDSEFSSQDGQVIVVREDGYSNHYNQELVDVGDVLSHHRLVEFGNTQDSEKNTGPQVQEIIAFGSEDSRGTMRGVEECSEDSQVLVRGVGMEIHDCEGMLNPVASENVMNIIKAVKVDHQTVILQVPDSHLRNIKEESDSGNCENLEGVTFIEDSSQESKDIEINLNHSTVKVLEDNESYIESDEIHLVNVRMKANYQTDMGLSLNELRNLEKNQVANRDSKLMALRTNLHKSLAEVKLDSDVHSPENDKNIHAEEDSLLQMQEVSDGQHMAVRSNEDETERKQVPAFRSRSGSTDTTGSESSSNCSSGVRRSSRIRSIGIMKQRAQNRGDTIEASVISSDKEGSETKTYEGRDSSDCCSGTDTQSDKENVTGITKVPTPMSSPATMHGLITPGIPVYDIDSCKPVKVKSRWRRSSELEMVGSRSSDSELAATPPTPSLSPRPLISVAPSLSPRPATPTPNPTVRPIIPANVTNAAVMPSEQSVSSDGSKKDSRSDRKEREDKETEERLRNFDRLVENEYLTERTTSKEAKRMVCDCFLTKDEIARGEMGCGEDCLNRLLMIECGSRCPVGERCTNRRFQKQDYAKCDIFKTEKKGFGLKALQELPMGTFVMEYVGEVLDPKEFRRRAKDYAKDKHRHYYFMALKSDAIIDATMKGNISRFINHSCEPNAETQKWTVNGELRIGFFSKRNIAVGEEITFDYQFQRYGKEAQRCYCESVLCRGWIGEDPEKEKRDRKERKERELKKKREERRRDVKEFLEDMDLEEEIEKLCVSGLKNRAHTLTLCRLMVRAEDLQSRAQLLKLLQGGEPACRRLFLDYHGLRLIWSWMMDVGSNKSNDGLCLRMEILQTLSKLPIPNKTVLQDSKVMAVVEKWALQPANSPAPDSFLADGSGDGIEGQNTPHQEVGRKERSSLEEESGSDHDASKPRTDAVLPVIVEVPDEETLQGIESEKQLVDGMSDTQTELLPGDVSQVVSRGSESDEEASSEVTDKIRSGEDSKEEDRTSMGENDVADKIRTFLDLASGLLNDWTSLKEVFRIPKKERIEQMKEHEREADRGYKEYLDKEIHHEKQSYDRHWRQDRFRSDYDKRDRDRKRMRESPDADRIRKGSRFDDSCRNLVPIPRLSKHERRQLFAMKVAQEEEEERQRRQQQEMWRHHEDRCLALGLDPSLTAAFDPQTGYPCFFDPASNTWQAYPPQDPNSLPPGGMTTEMGPSPMFHPNNPMSPHLPAMPPQGVPPHMIPPGGYDPNNPHVPHQPMPFDPGNHQVSGIPPHQHHPTYADPGPGAMDPNLTEFIPLPSGPQPPPMFQHQHLYPTAPTPGPGTAPTHPAPSMPVDAQSVPQPHYHHQVHPASLPIQQPFVPAPPPPLPAPVHLPPKWKSAKDSEGRVYYYHVKTRISQWEPPQWTEADQQPDSETSSESSDDDEDEEEEDESSSTDEEEEEEEVEQEEKTEEDEEDEDEDEVVEEKEDIEEDEVKDVATEGSVPTVVEEEMELVQEETEPTKDQLEEPKRKEKRREGLVQERIISPRREEDRQDMKKYREIKEKLRRKKEQSRSRERSDRSKKRHRDGKQRSGSKSLEKPVTVAADTSSDAARKIKDQFRLHMAGVIVQYLNPYRKPDCKAGRITNTEDFKHLARKLTHFVMLKELKHCRSVEDLECNDNVKHKARDFIKKYMAKFGTVYQRPKDDD</sequence>
<evidence type="ECO:0000256" key="18">
    <source>
        <dbReference type="SAM" id="MobiDB-lite"/>
    </source>
</evidence>
<evidence type="ECO:0000256" key="10">
    <source>
        <dbReference type="ARBA" id="ARBA00022723"/>
    </source>
</evidence>
<dbReference type="InterPro" id="IPR036020">
    <property type="entry name" value="WW_dom_sf"/>
</dbReference>
<dbReference type="InterPro" id="IPR006560">
    <property type="entry name" value="AWS_dom"/>
</dbReference>
<dbReference type="FunFam" id="2.170.270.10:FF:000016">
    <property type="entry name" value="Histone-lysine N-methyltransferase"/>
    <property type="match status" value="1"/>
</dbReference>
<evidence type="ECO:0000256" key="16">
    <source>
        <dbReference type="ARBA" id="ARBA00023242"/>
    </source>
</evidence>
<dbReference type="GO" id="GO:0032259">
    <property type="term" value="P:methylation"/>
    <property type="evidence" value="ECO:0007669"/>
    <property type="project" value="UniProtKB-KW"/>
</dbReference>
<gene>
    <name evidence="23" type="ORF">L798_04318</name>
</gene>
<dbReference type="OrthoDB" id="308383at2759"/>
<feature type="compositionally biased region" description="Basic and acidic residues" evidence="18">
    <location>
        <begin position="1122"/>
        <end position="1146"/>
    </location>
</feature>
<feature type="compositionally biased region" description="Basic and acidic residues" evidence="18">
    <location>
        <begin position="493"/>
        <end position="502"/>
    </location>
</feature>
<keyword evidence="5" id="KW-0217">Developmental protein</keyword>
<evidence type="ECO:0000256" key="2">
    <source>
        <dbReference type="ARBA" id="ARBA00004286"/>
    </source>
</evidence>
<dbReference type="FunFam" id="1.10.1740.100:FF:000001">
    <property type="entry name" value="Histone-lysine N-methyltransferase"/>
    <property type="match status" value="1"/>
</dbReference>
<feature type="compositionally biased region" description="Low complexity" evidence="18">
    <location>
        <begin position="507"/>
        <end position="539"/>
    </location>
</feature>
<evidence type="ECO:0000259" key="19">
    <source>
        <dbReference type="PROSITE" id="PS50020"/>
    </source>
</evidence>
<evidence type="ECO:0000256" key="6">
    <source>
        <dbReference type="ARBA" id="ARBA00022553"/>
    </source>
</evidence>
<feature type="compositionally biased region" description="Basic and acidic residues" evidence="18">
    <location>
        <begin position="706"/>
        <end position="725"/>
    </location>
</feature>
<dbReference type="EMBL" id="KK852415">
    <property type="protein sequence ID" value="KDR24367.1"/>
    <property type="molecule type" value="Genomic_DNA"/>
</dbReference>
<evidence type="ECO:0000256" key="9">
    <source>
        <dbReference type="ARBA" id="ARBA00022691"/>
    </source>
</evidence>
<feature type="compositionally biased region" description="Basic and acidic residues" evidence="18">
    <location>
        <begin position="558"/>
        <end position="574"/>
    </location>
</feature>
<evidence type="ECO:0000256" key="1">
    <source>
        <dbReference type="ARBA" id="ARBA00004123"/>
    </source>
</evidence>
<dbReference type="PROSITE" id="PS01159">
    <property type="entry name" value="WW_DOMAIN_1"/>
    <property type="match status" value="1"/>
</dbReference>
<feature type="compositionally biased region" description="Basic and acidic residues" evidence="18">
    <location>
        <begin position="1205"/>
        <end position="1227"/>
    </location>
</feature>
<dbReference type="PROSITE" id="PS50280">
    <property type="entry name" value="SET"/>
    <property type="match status" value="1"/>
</dbReference>
<evidence type="ECO:0000259" key="20">
    <source>
        <dbReference type="PROSITE" id="PS50280"/>
    </source>
</evidence>
<evidence type="ECO:0000256" key="4">
    <source>
        <dbReference type="ARBA" id="ARBA00022454"/>
    </source>
</evidence>
<keyword evidence="11" id="KW-0221">Differentiation</keyword>
<feature type="region of interest" description="Disordered" evidence="18">
    <location>
        <begin position="1305"/>
        <end position="1326"/>
    </location>
</feature>
<feature type="region of interest" description="Disordered" evidence="18">
    <location>
        <begin position="1179"/>
        <end position="1227"/>
    </location>
</feature>
<feature type="compositionally biased region" description="Pro residues" evidence="18">
    <location>
        <begin position="1532"/>
        <end position="1547"/>
    </location>
</feature>
<keyword evidence="13" id="KW-0156">Chromatin regulator</keyword>
<dbReference type="SMART" id="SM00317">
    <property type="entry name" value="SET"/>
    <property type="match status" value="1"/>
</dbReference>
<keyword evidence="15" id="KW-0804">Transcription</keyword>
<dbReference type="Gene3D" id="2.20.70.10">
    <property type="match status" value="1"/>
</dbReference>
<dbReference type="FunCoup" id="A0A067RKL1">
    <property type="interactions" value="274"/>
</dbReference>
<dbReference type="Pfam" id="PF00397">
    <property type="entry name" value="WW"/>
    <property type="match status" value="1"/>
</dbReference>
<keyword evidence="6" id="KW-0597">Phosphoprotein</keyword>
<keyword evidence="10" id="KW-0479">Metal-binding</keyword>
<dbReference type="CDD" id="cd19172">
    <property type="entry name" value="SET_SETD2"/>
    <property type="match status" value="1"/>
</dbReference>
<evidence type="ECO:0000256" key="7">
    <source>
        <dbReference type="ARBA" id="ARBA00022603"/>
    </source>
</evidence>
<keyword evidence="24" id="KW-1185">Reference proteome</keyword>
<feature type="coiled-coil region" evidence="17">
    <location>
        <begin position="947"/>
        <end position="974"/>
    </location>
</feature>
<evidence type="ECO:0000313" key="24">
    <source>
        <dbReference type="Proteomes" id="UP000027135"/>
    </source>
</evidence>
<evidence type="ECO:0000256" key="8">
    <source>
        <dbReference type="ARBA" id="ARBA00022679"/>
    </source>
</evidence>
<feature type="compositionally biased region" description="Polar residues" evidence="18">
    <location>
        <begin position="47"/>
        <end position="60"/>
    </location>
</feature>
<dbReference type="Pfam" id="PF08236">
    <property type="entry name" value="SRI"/>
    <property type="match status" value="1"/>
</dbReference>
<comment type="subcellular location">
    <subcellularLocation>
        <location evidence="2">Chromosome</location>
    </subcellularLocation>
    <subcellularLocation>
        <location evidence="1">Nucleus</location>
    </subcellularLocation>
</comment>
<dbReference type="STRING" id="136037.A0A067RKL1"/>
<dbReference type="PANTHER" id="PTHR46711">
    <property type="entry name" value="HISTONE-LYSINE N-METHYLTRANSFERASE SETD2"/>
    <property type="match status" value="1"/>
</dbReference>
<dbReference type="InterPro" id="IPR001202">
    <property type="entry name" value="WW_dom"/>
</dbReference>
<dbReference type="SMART" id="SM00456">
    <property type="entry name" value="WW"/>
    <property type="match status" value="2"/>
</dbReference>
<feature type="region of interest" description="Disordered" evidence="18">
    <location>
        <begin position="1532"/>
        <end position="1560"/>
    </location>
</feature>
<evidence type="ECO:0000256" key="11">
    <source>
        <dbReference type="ARBA" id="ARBA00022782"/>
    </source>
</evidence>
<keyword evidence="7 23" id="KW-0489">Methyltransferase</keyword>
<dbReference type="InterPro" id="IPR044437">
    <property type="entry name" value="SETD2/Set2_SET"/>
</dbReference>
<evidence type="ECO:0000256" key="5">
    <source>
        <dbReference type="ARBA" id="ARBA00022473"/>
    </source>
</evidence>
<dbReference type="PROSITE" id="PS51215">
    <property type="entry name" value="AWS"/>
    <property type="match status" value="1"/>
</dbReference>
<dbReference type="Pfam" id="PF00856">
    <property type="entry name" value="SET"/>
    <property type="match status" value="1"/>
</dbReference>
<feature type="region of interest" description="Disordered" evidence="18">
    <location>
        <begin position="13"/>
        <end position="60"/>
    </location>
</feature>
<dbReference type="GO" id="GO:0046872">
    <property type="term" value="F:metal ion binding"/>
    <property type="evidence" value="ECO:0007669"/>
    <property type="project" value="UniProtKB-KW"/>
</dbReference>
<feature type="domain" description="Post-SET" evidence="21">
    <location>
        <begin position="927"/>
        <end position="943"/>
    </location>
</feature>
<dbReference type="SMART" id="SM00570">
    <property type="entry name" value="AWS"/>
    <property type="match status" value="1"/>
</dbReference>
<dbReference type="PROSITE" id="PS50868">
    <property type="entry name" value="POST_SET"/>
    <property type="match status" value="1"/>
</dbReference>
<keyword evidence="4" id="KW-0158">Chromosome</keyword>
<feature type="compositionally biased region" description="Acidic residues" evidence="18">
    <location>
        <begin position="1635"/>
        <end position="1690"/>
    </location>
</feature>
<dbReference type="SUPFAM" id="SSF82199">
    <property type="entry name" value="SET domain"/>
    <property type="match status" value="1"/>
</dbReference>
<dbReference type="eggNOG" id="KOG4442">
    <property type="taxonomic scope" value="Eukaryota"/>
</dbReference>
<keyword evidence="17" id="KW-0175">Coiled coil</keyword>
<dbReference type="CDD" id="cd00201">
    <property type="entry name" value="WW"/>
    <property type="match status" value="1"/>
</dbReference>
<dbReference type="Gene3D" id="2.170.270.10">
    <property type="entry name" value="SET domain"/>
    <property type="match status" value="1"/>
</dbReference>
<dbReference type="Pfam" id="PF17907">
    <property type="entry name" value="AWS"/>
    <property type="match status" value="1"/>
</dbReference>
<feature type="compositionally biased region" description="Basic and acidic residues" evidence="18">
    <location>
        <begin position="1715"/>
        <end position="1759"/>
    </location>
</feature>
<evidence type="ECO:0000256" key="3">
    <source>
        <dbReference type="ARBA" id="ARBA00012178"/>
    </source>
</evidence>